<dbReference type="PANTHER" id="PTHR30619">
    <property type="entry name" value="DNA INTERNALIZATION/COMPETENCE PROTEIN COMEC/REC2"/>
    <property type="match status" value="1"/>
</dbReference>
<dbReference type="InterPro" id="IPR036866">
    <property type="entry name" value="RibonucZ/Hydroxyglut_hydro"/>
</dbReference>
<dbReference type="SUPFAM" id="SSF56281">
    <property type="entry name" value="Metallo-hydrolase/oxidoreductase"/>
    <property type="match status" value="1"/>
</dbReference>
<proteinExistence type="predicted"/>
<reference evidence="2 3" key="1">
    <citation type="submission" date="2018-06" db="EMBL/GenBank/DDBJ databases">
        <title>Towards the identification of Burkholderia cepacia strain which caused fatal septicemia.</title>
        <authorList>
            <person name="Bui L.A.T."/>
            <person name="Zakharova I.B."/>
            <person name="Shpak I.M."/>
            <person name="Teteryatnikova N."/>
            <person name="Ustinov D.V."/>
            <person name="Kuzyutina Y.A."/>
            <person name="Nguyen H.N."/>
            <person name="Antonov A.S."/>
            <person name="Avdyusheva E.F."/>
            <person name="Victorov D.V."/>
        </authorList>
    </citation>
    <scope>NUCLEOTIDE SEQUENCE [LARGE SCALE GENOMIC DNA]</scope>
    <source>
        <strain evidence="2 3">PT02</strain>
    </source>
</reference>
<feature type="domain" description="Metallo-beta-lactamase" evidence="1">
    <location>
        <begin position="22"/>
        <end position="206"/>
    </location>
</feature>
<dbReference type="InterPro" id="IPR001279">
    <property type="entry name" value="Metallo-B-lactamas"/>
</dbReference>
<dbReference type="EMBL" id="QLUZ01000007">
    <property type="protein sequence ID" value="RAQ10238.1"/>
    <property type="molecule type" value="Genomic_DNA"/>
</dbReference>
<dbReference type="Proteomes" id="UP000248899">
    <property type="component" value="Unassembled WGS sequence"/>
</dbReference>
<evidence type="ECO:0000313" key="2">
    <source>
        <dbReference type="EMBL" id="RAQ10238.1"/>
    </source>
</evidence>
<protein>
    <recommendedName>
        <fullName evidence="1">Metallo-beta-lactamase domain-containing protein</fullName>
    </recommendedName>
</protein>
<evidence type="ECO:0000259" key="1">
    <source>
        <dbReference type="SMART" id="SM00849"/>
    </source>
</evidence>
<accession>A0AAQ0FE80</accession>
<dbReference type="Pfam" id="PF00753">
    <property type="entry name" value="Lactamase_B"/>
    <property type="match status" value="1"/>
</dbReference>
<dbReference type="InterPro" id="IPR052159">
    <property type="entry name" value="Competence_DNA_uptake"/>
</dbReference>
<evidence type="ECO:0000313" key="3">
    <source>
        <dbReference type="Proteomes" id="UP000248899"/>
    </source>
</evidence>
<sequence>MPGVMRVRVWDVEHGACAMVQHVTPTLAGDVGGRLAMIDSGDTHDWTPASYITRTLGRYQLDYLFITNADQDHMSGLQGLWDAGINVPVMHHNPTFGPHAFESVKRQGGPLTRDAQRYLQNLGTFTAPIQNPFNTSMGGITATMFYNTWPQFQTTNDLSLIVFIKFGTFGILFPGDLEGPGWRNQLLDPSFRTMLADVDVLVASHHGRDNGYCEDIFAYCRPQAVVMSDKAIVHDTQNTVQLYRNQVMKNHPNGVFVRTSARNRHVLTTRRDGWIQFEVDDQGRFHIETEYLG</sequence>
<organism evidence="2 3">
    <name type="scientific">Burkholderia cepacia</name>
    <name type="common">Pseudomonas cepacia</name>
    <dbReference type="NCBI Taxonomy" id="292"/>
    <lineage>
        <taxon>Bacteria</taxon>
        <taxon>Pseudomonadati</taxon>
        <taxon>Pseudomonadota</taxon>
        <taxon>Betaproteobacteria</taxon>
        <taxon>Burkholderiales</taxon>
        <taxon>Burkholderiaceae</taxon>
        <taxon>Burkholderia</taxon>
        <taxon>Burkholderia cepacia complex</taxon>
    </lineage>
</organism>
<dbReference type="Gene3D" id="3.60.15.10">
    <property type="entry name" value="Ribonuclease Z/Hydroxyacylglutathione hydrolase-like"/>
    <property type="match status" value="1"/>
</dbReference>
<dbReference type="SMART" id="SM00849">
    <property type="entry name" value="Lactamase_B"/>
    <property type="match status" value="1"/>
</dbReference>
<dbReference type="AlphaFoldDB" id="A0AAQ0FE80"/>
<gene>
    <name evidence="2" type="ORF">DPR02_15525</name>
</gene>
<dbReference type="PANTHER" id="PTHR30619:SF1">
    <property type="entry name" value="RECOMBINATION PROTEIN 2"/>
    <property type="match status" value="1"/>
</dbReference>
<comment type="caution">
    <text evidence="2">The sequence shown here is derived from an EMBL/GenBank/DDBJ whole genome shotgun (WGS) entry which is preliminary data.</text>
</comment>
<name>A0AAQ0FE80_BURCE</name>